<feature type="region of interest" description="Disordered" evidence="1">
    <location>
        <begin position="649"/>
        <end position="671"/>
    </location>
</feature>
<proteinExistence type="predicted"/>
<dbReference type="Pfam" id="PF10383">
    <property type="entry name" value="Clr2"/>
    <property type="match status" value="1"/>
</dbReference>
<accession>A0A8H7AT48</accession>
<feature type="region of interest" description="Disordered" evidence="1">
    <location>
        <begin position="130"/>
        <end position="198"/>
    </location>
</feature>
<evidence type="ECO:0000259" key="2">
    <source>
        <dbReference type="Pfam" id="PF10383"/>
    </source>
</evidence>
<feature type="region of interest" description="Disordered" evidence="1">
    <location>
        <begin position="323"/>
        <end position="343"/>
    </location>
</feature>
<evidence type="ECO:0000313" key="4">
    <source>
        <dbReference type="EMBL" id="KAF7671089.1"/>
    </source>
</evidence>
<feature type="region of interest" description="Disordered" evidence="1">
    <location>
        <begin position="701"/>
        <end position="720"/>
    </location>
</feature>
<feature type="compositionally biased region" description="Polar residues" evidence="1">
    <location>
        <begin position="133"/>
        <end position="148"/>
    </location>
</feature>
<evidence type="ECO:0000313" key="5">
    <source>
        <dbReference type="Proteomes" id="UP000596902"/>
    </source>
</evidence>
<comment type="caution">
    <text evidence="4">The sequence shown here is derived from an EMBL/GenBank/DDBJ whole genome shotgun (WGS) entry which is preliminary data.</text>
</comment>
<dbReference type="GO" id="GO:0030466">
    <property type="term" value="P:silent mating-type cassette heterochromatin formation"/>
    <property type="evidence" value="ECO:0007669"/>
    <property type="project" value="TreeGrafter"/>
</dbReference>
<evidence type="ECO:0000259" key="3">
    <source>
        <dbReference type="Pfam" id="PF16761"/>
    </source>
</evidence>
<dbReference type="GO" id="GO:0033553">
    <property type="term" value="C:rDNA heterochromatin"/>
    <property type="evidence" value="ECO:0007669"/>
    <property type="project" value="TreeGrafter"/>
</dbReference>
<dbReference type="EMBL" id="JAAABM010000025">
    <property type="protein sequence ID" value="KAF7671089.1"/>
    <property type="molecule type" value="Genomic_DNA"/>
</dbReference>
<reference evidence="4" key="1">
    <citation type="submission" date="2020-01" db="EMBL/GenBank/DDBJ databases">
        <authorList>
            <person name="Feng Z.H.Z."/>
        </authorList>
    </citation>
    <scope>NUCLEOTIDE SEQUENCE</scope>
    <source>
        <strain evidence="4">CBS107.38</strain>
    </source>
</reference>
<feature type="compositionally biased region" description="Basic and acidic residues" evidence="1">
    <location>
        <begin position="701"/>
        <end position="710"/>
    </location>
</feature>
<feature type="domain" description="Cryptic loci regulator 2 C-terminal" evidence="2">
    <location>
        <begin position="409"/>
        <end position="530"/>
    </location>
</feature>
<protein>
    <recommendedName>
        <fullName evidence="6">Cryptic loci regulator 2 N-terminal domain-containing protein</fullName>
    </recommendedName>
</protein>
<feature type="compositionally biased region" description="Polar residues" evidence="1">
    <location>
        <begin position="333"/>
        <end position="343"/>
    </location>
</feature>
<keyword evidence="5" id="KW-1185">Reference proteome</keyword>
<dbReference type="InterPro" id="IPR038986">
    <property type="entry name" value="Clr2"/>
</dbReference>
<dbReference type="PANTHER" id="PTHR38046:SF1">
    <property type="entry name" value="CRYPTIC LOCI REGULATOR 2"/>
    <property type="match status" value="1"/>
</dbReference>
<dbReference type="GeneID" id="62209095"/>
<dbReference type="GO" id="GO:0070824">
    <property type="term" value="C:SHREC complex"/>
    <property type="evidence" value="ECO:0007669"/>
    <property type="project" value="InterPro"/>
</dbReference>
<dbReference type="Pfam" id="PF16761">
    <property type="entry name" value="Clr2_transil"/>
    <property type="match status" value="1"/>
</dbReference>
<dbReference type="GO" id="GO:0031934">
    <property type="term" value="C:mating-type region heterochromatin"/>
    <property type="evidence" value="ECO:0007669"/>
    <property type="project" value="TreeGrafter"/>
</dbReference>
<dbReference type="Proteomes" id="UP000596902">
    <property type="component" value="Unassembled WGS sequence"/>
</dbReference>
<reference evidence="4" key="2">
    <citation type="submission" date="2020-08" db="EMBL/GenBank/DDBJ databases">
        <title>Draft Genome Sequence of Cumin Blight Pathogen Alternaria burnsii.</title>
        <authorList>
            <person name="Feng Z."/>
        </authorList>
    </citation>
    <scope>NUCLEOTIDE SEQUENCE</scope>
    <source>
        <strain evidence="4">CBS107.38</strain>
    </source>
</reference>
<feature type="domain" description="Cryptic loci regulator 2 N-terminal" evidence="3">
    <location>
        <begin position="58"/>
        <end position="122"/>
    </location>
</feature>
<feature type="compositionally biased region" description="Low complexity" evidence="1">
    <location>
        <begin position="149"/>
        <end position="172"/>
    </location>
</feature>
<name>A0A8H7AT48_9PLEO</name>
<organism evidence="4 5">
    <name type="scientific">Alternaria burnsii</name>
    <dbReference type="NCBI Taxonomy" id="1187904"/>
    <lineage>
        <taxon>Eukaryota</taxon>
        <taxon>Fungi</taxon>
        <taxon>Dikarya</taxon>
        <taxon>Ascomycota</taxon>
        <taxon>Pezizomycotina</taxon>
        <taxon>Dothideomycetes</taxon>
        <taxon>Pleosporomycetidae</taxon>
        <taxon>Pleosporales</taxon>
        <taxon>Pleosporineae</taxon>
        <taxon>Pleosporaceae</taxon>
        <taxon>Alternaria</taxon>
        <taxon>Alternaria sect. Alternaria</taxon>
    </lineage>
</organism>
<dbReference type="InterPro" id="IPR018839">
    <property type="entry name" value="Tscrpt-silencing_Clr2_C"/>
</dbReference>
<sequence length="720" mass="81182">MPSNRVVVRLVPGCSDGDPLHVPTPGVYTRVDPPTLYLEKIGQQWMDARKEARPGVQYILEALPFGYSLWQRPRPSNPAHVDRYLYGHPGKKPFDSPNRFFPHFEYMMENDGIGMGCPCKVCSGSAGVLPGATPNSSRTRTPSVTSQKSNSSAPISSGPSSSRSVQPSALPSLAAQHKGRPKKTRPGLDKSNVDSEGTPDVYRNLIDKLCRHQHVDESIEEPLSPDWRAEQELLPRLLDDIKTNEQWVPRTGDIVLYIRDMPDGVDLVRDETDTKEFRLYDERREKNLGAPRWEAGLVTEAATGTTIADFVDSDQQQNVSNTGVRVEPVPDPNNVNKSLSKQSGVSPYKMHKYVPLRQIRPFVLWGDLLRHIPQENWHVSIKNALALSSTLSLVGKHRFRGAWPNTSIYCHGIYIGAEMLGVGDTVRLLPNKRQSKCTDVLSIKSIRLKWTNLDKASTNDYDEGRPYNSEVWIYGSAYTSDTSRGNKLWVTEQNVEAPRVALDYAEWFPLHPADKELAIPYSRVLGRLYERDPMAYFLKSDYGDFPTLDVGRQAVVEARAFSRKHDHRIAKEPGATWYWGDNRADALNLKFVNGREVSRFDPDRDVKDLRRQLRVLDGVANGEAKPALVNEKGLRRFMAPTLPLRSSAPEVLDDCGSSPSTISDSDPSRKRMHVIDLEDDQEDVDEDEDEIDDEIREHTRVVNEDRERPGKKPKVMVMVG</sequence>
<dbReference type="InterPro" id="IPR031915">
    <property type="entry name" value="Clr2_N"/>
</dbReference>
<gene>
    <name evidence="4" type="ORF">GT037_010870</name>
</gene>
<evidence type="ECO:0000256" key="1">
    <source>
        <dbReference type="SAM" id="MobiDB-lite"/>
    </source>
</evidence>
<evidence type="ECO:0008006" key="6">
    <source>
        <dbReference type="Google" id="ProtNLM"/>
    </source>
</evidence>
<dbReference type="AlphaFoldDB" id="A0A8H7AT48"/>
<dbReference type="RefSeq" id="XP_038781471.1">
    <property type="nucleotide sequence ID" value="XM_038935917.1"/>
</dbReference>
<dbReference type="PANTHER" id="PTHR38046">
    <property type="entry name" value="CRYPTIC LOCI REGULATOR 2"/>
    <property type="match status" value="1"/>
</dbReference>